<proteinExistence type="predicted"/>
<dbReference type="AlphaFoldDB" id="A0AAP9J2G9"/>
<protein>
    <submittedName>
        <fullName evidence="2">DUF1963 domain-containing protein</fullName>
    </submittedName>
    <submittedName>
        <fullName evidence="1">YwqG family protein</fullName>
    </submittedName>
</protein>
<accession>A0AAP9J2G9</accession>
<reference evidence="1 4" key="2">
    <citation type="submission" date="2022-05" db="EMBL/GenBank/DDBJ databases">
        <title>Genome Sequencing of Bee-Associated Microbes.</title>
        <authorList>
            <person name="Dunlap C."/>
        </authorList>
    </citation>
    <scope>NUCLEOTIDE SEQUENCE [LARGE SCALE GENOMIC DNA]</scope>
    <source>
        <strain evidence="1 4">NRRL B-14613</strain>
    </source>
</reference>
<evidence type="ECO:0000313" key="1">
    <source>
        <dbReference type="EMBL" id="MCY9610302.1"/>
    </source>
</evidence>
<dbReference type="Gene3D" id="2.30.320.10">
    <property type="entry name" value="YwqG-like"/>
    <property type="match status" value="1"/>
</dbReference>
<dbReference type="EMBL" id="CP041405">
    <property type="protein sequence ID" value="QDM45489.1"/>
    <property type="molecule type" value="Genomic_DNA"/>
</dbReference>
<sequence length="77" mass="8582">MSNGRENLCRIGGMPSWIQDAQYPSCPECRETMAFIAQLDSDLPLADGGEWMWGSGGIGYLFWCDCCKVSGHLWQCT</sequence>
<dbReference type="GeneID" id="76998231"/>
<dbReference type="Proteomes" id="UP001209276">
    <property type="component" value="Unassembled WGS sequence"/>
</dbReference>
<dbReference type="Proteomes" id="UP000315377">
    <property type="component" value="Chromosome"/>
</dbReference>
<dbReference type="RefSeq" id="WP_087443367.1">
    <property type="nucleotide sequence ID" value="NZ_CABMNB010000032.1"/>
</dbReference>
<evidence type="ECO:0000313" key="3">
    <source>
        <dbReference type="Proteomes" id="UP000315377"/>
    </source>
</evidence>
<gene>
    <name evidence="2" type="ORF">FLT43_19915</name>
    <name evidence="1" type="ORF">M5W83_24440</name>
</gene>
<dbReference type="EMBL" id="JAMDMM010000053">
    <property type="protein sequence ID" value="MCY9610302.1"/>
    <property type="molecule type" value="Genomic_DNA"/>
</dbReference>
<reference evidence="2 3" key="1">
    <citation type="submission" date="2019-07" db="EMBL/GenBank/DDBJ databases">
        <title>Paenibacillus thiaminolyticus NRRL B-4156.</title>
        <authorList>
            <person name="Hehnly C."/>
            <person name="Zhang L."/>
        </authorList>
    </citation>
    <scope>NUCLEOTIDE SEQUENCE [LARGE SCALE GENOMIC DNA]</scope>
    <source>
        <strain evidence="2 3">NRRL B-4156</strain>
    </source>
</reference>
<name>A0AAP9J2G9_PANTH</name>
<evidence type="ECO:0000313" key="2">
    <source>
        <dbReference type="EMBL" id="QDM45489.1"/>
    </source>
</evidence>
<evidence type="ECO:0000313" key="4">
    <source>
        <dbReference type="Proteomes" id="UP001209276"/>
    </source>
</evidence>
<keyword evidence="4" id="KW-1185">Reference proteome</keyword>
<organism evidence="2 3">
    <name type="scientific">Paenibacillus thiaminolyticus</name>
    <name type="common">Bacillus thiaminolyticus</name>
    <dbReference type="NCBI Taxonomy" id="49283"/>
    <lineage>
        <taxon>Bacteria</taxon>
        <taxon>Bacillati</taxon>
        <taxon>Bacillota</taxon>
        <taxon>Bacilli</taxon>
        <taxon>Bacillales</taxon>
        <taxon>Paenibacillaceae</taxon>
        <taxon>Paenibacillus</taxon>
    </lineage>
</organism>